<dbReference type="PANTHER" id="PTHR10587:SF133">
    <property type="entry name" value="CHITIN DEACETYLASE 1-RELATED"/>
    <property type="match status" value="1"/>
</dbReference>
<dbReference type="PROSITE" id="PS51677">
    <property type="entry name" value="NODB"/>
    <property type="match status" value="1"/>
</dbReference>
<dbReference type="AlphaFoldDB" id="A0A855X0X0"/>
<organism evidence="4 5">
    <name type="scientific">candidate division GN15 bacterium</name>
    <dbReference type="NCBI Taxonomy" id="2072418"/>
    <lineage>
        <taxon>Bacteria</taxon>
        <taxon>candidate division GN15</taxon>
    </lineage>
</organism>
<evidence type="ECO:0000256" key="2">
    <source>
        <dbReference type="ARBA" id="ARBA00022801"/>
    </source>
</evidence>
<dbReference type="GO" id="GO:0016020">
    <property type="term" value="C:membrane"/>
    <property type="evidence" value="ECO:0007669"/>
    <property type="project" value="TreeGrafter"/>
</dbReference>
<feature type="domain" description="NodB homology" evidence="3">
    <location>
        <begin position="32"/>
        <end position="256"/>
    </location>
</feature>
<dbReference type="GO" id="GO:0016810">
    <property type="term" value="F:hydrolase activity, acting on carbon-nitrogen (but not peptide) bonds"/>
    <property type="evidence" value="ECO:0007669"/>
    <property type="project" value="InterPro"/>
</dbReference>
<keyword evidence="1" id="KW-0479">Metal-binding</keyword>
<dbReference type="EMBL" id="PQAP01000106">
    <property type="protein sequence ID" value="PWB71684.1"/>
    <property type="molecule type" value="Genomic_DNA"/>
</dbReference>
<dbReference type="Pfam" id="PF01522">
    <property type="entry name" value="Polysacc_deac_1"/>
    <property type="match status" value="1"/>
</dbReference>
<proteinExistence type="predicted"/>
<dbReference type="Proteomes" id="UP000250918">
    <property type="component" value="Unassembled WGS sequence"/>
</dbReference>
<gene>
    <name evidence="4" type="ORF">C3F09_07525</name>
</gene>
<dbReference type="InterPro" id="IPR011330">
    <property type="entry name" value="Glyco_hydro/deAcase_b/a-brl"/>
</dbReference>
<keyword evidence="2" id="KW-0378">Hydrolase</keyword>
<dbReference type="GO" id="GO:0046872">
    <property type="term" value="F:metal ion binding"/>
    <property type="evidence" value="ECO:0007669"/>
    <property type="project" value="UniProtKB-KW"/>
</dbReference>
<evidence type="ECO:0000256" key="1">
    <source>
        <dbReference type="ARBA" id="ARBA00022723"/>
    </source>
</evidence>
<dbReference type="GO" id="GO:0005975">
    <property type="term" value="P:carbohydrate metabolic process"/>
    <property type="evidence" value="ECO:0007669"/>
    <property type="project" value="InterPro"/>
</dbReference>
<name>A0A855X0X0_9BACT</name>
<evidence type="ECO:0000313" key="4">
    <source>
        <dbReference type="EMBL" id="PWB71684.1"/>
    </source>
</evidence>
<dbReference type="InterPro" id="IPR050248">
    <property type="entry name" value="Polysacc_deacetylase_ArnD"/>
</dbReference>
<evidence type="ECO:0000259" key="3">
    <source>
        <dbReference type="PROSITE" id="PS51677"/>
    </source>
</evidence>
<accession>A0A855X0X0</accession>
<dbReference type="SUPFAM" id="SSF88713">
    <property type="entry name" value="Glycoside hydrolase/deacetylase"/>
    <property type="match status" value="1"/>
</dbReference>
<comment type="caution">
    <text evidence="4">The sequence shown here is derived from an EMBL/GenBank/DDBJ whole genome shotgun (WGS) entry which is preliminary data.</text>
</comment>
<reference evidence="4 5" key="1">
    <citation type="journal article" date="2018" name="ISME J.">
        <title>A methanotrophic archaeon couples anaerobic oxidation of methane to Fe(III) reduction.</title>
        <authorList>
            <person name="Cai C."/>
            <person name="Leu A.O."/>
            <person name="Xie G.J."/>
            <person name="Guo J."/>
            <person name="Feng Y."/>
            <person name="Zhao J.X."/>
            <person name="Tyson G.W."/>
            <person name="Yuan Z."/>
            <person name="Hu S."/>
        </authorList>
    </citation>
    <scope>NUCLEOTIDE SEQUENCE [LARGE SCALE GENOMIC DNA]</scope>
    <source>
        <strain evidence="4">FeB_12</strain>
    </source>
</reference>
<dbReference type="PANTHER" id="PTHR10587">
    <property type="entry name" value="GLYCOSYL TRANSFERASE-RELATED"/>
    <property type="match status" value="1"/>
</dbReference>
<protein>
    <recommendedName>
        <fullName evidence="3">NodB homology domain-containing protein</fullName>
    </recommendedName>
</protein>
<sequence length="291" mass="32690">MRNAGRAIIIFSILLVFLIPRSLSAQGKGEKKQMAITFDELPAVEAFEEVHPDAINYLILEALKKHGVKATGFVVGSRIEGNLDILGQWLQAGHTLGSMTFDNEDMHNVTVDQFKKQVVEGADELEPMLDGFGQSKRYFRFPYLHYGQTKKDKQAMRDFLGSHKQILAHGTVVPEDFTYNNVLAGLGKIPDSTRLLQLRDEYFNHVLDLVDREELLAQRLAGRSVRQILLLKANRLNAIFLDELLTALEESGYGFVTLDAALRDDIYSRVDTYIGARGVGYLEMLASGKKK</sequence>
<evidence type="ECO:0000313" key="5">
    <source>
        <dbReference type="Proteomes" id="UP000250918"/>
    </source>
</evidence>
<dbReference type="Gene3D" id="3.20.20.370">
    <property type="entry name" value="Glycoside hydrolase/deacetylase"/>
    <property type="match status" value="1"/>
</dbReference>
<dbReference type="InterPro" id="IPR002509">
    <property type="entry name" value="NODB_dom"/>
</dbReference>